<dbReference type="Pfam" id="PF01726">
    <property type="entry name" value="LexA_DNA_bind"/>
    <property type="match status" value="1"/>
</dbReference>
<organism evidence="2 3">
    <name type="scientific">Symmachiella macrocystis</name>
    <dbReference type="NCBI Taxonomy" id="2527985"/>
    <lineage>
        <taxon>Bacteria</taxon>
        <taxon>Pseudomonadati</taxon>
        <taxon>Planctomycetota</taxon>
        <taxon>Planctomycetia</taxon>
        <taxon>Planctomycetales</taxon>
        <taxon>Planctomycetaceae</taxon>
        <taxon>Symmachiella</taxon>
    </lineage>
</organism>
<dbReference type="SUPFAM" id="SSF46785">
    <property type="entry name" value="Winged helix' DNA-binding domain"/>
    <property type="match status" value="1"/>
</dbReference>
<dbReference type="RefSeq" id="WP_197532284.1">
    <property type="nucleotide sequence ID" value="NZ_SJPP01000001.1"/>
</dbReference>
<dbReference type="EMBL" id="SJPP01000001">
    <property type="protein sequence ID" value="TWU12833.1"/>
    <property type="molecule type" value="Genomic_DNA"/>
</dbReference>
<sequence length="75" mass="8861">MSKRIIRFIRRFHNIHGVPPTVGEISQACVMQPKSVWDELWRLQNRGRVRFDPNVPRSVRVLPVRPVLEYLGTVR</sequence>
<feature type="domain" description="LexA repressor DNA-binding" evidence="1">
    <location>
        <begin position="3"/>
        <end position="57"/>
    </location>
</feature>
<comment type="caution">
    <text evidence="2">The sequence shown here is derived from an EMBL/GenBank/DDBJ whole genome shotgun (WGS) entry which is preliminary data.</text>
</comment>
<keyword evidence="3" id="KW-1185">Reference proteome</keyword>
<protein>
    <submittedName>
        <fullName evidence="2">LexA repressor</fullName>
    </submittedName>
</protein>
<evidence type="ECO:0000313" key="3">
    <source>
        <dbReference type="Proteomes" id="UP000320735"/>
    </source>
</evidence>
<dbReference type="Proteomes" id="UP000320735">
    <property type="component" value="Unassembled WGS sequence"/>
</dbReference>
<accession>A0A5C6BL11</accession>
<dbReference type="GO" id="GO:0006508">
    <property type="term" value="P:proteolysis"/>
    <property type="evidence" value="ECO:0007669"/>
    <property type="project" value="InterPro"/>
</dbReference>
<proteinExistence type="predicted"/>
<evidence type="ECO:0000313" key="2">
    <source>
        <dbReference type="EMBL" id="TWU12833.1"/>
    </source>
</evidence>
<reference evidence="2 3" key="1">
    <citation type="submission" date="2019-02" db="EMBL/GenBank/DDBJ databases">
        <title>Deep-cultivation of Planctomycetes and their phenomic and genomic characterization uncovers novel biology.</title>
        <authorList>
            <person name="Wiegand S."/>
            <person name="Jogler M."/>
            <person name="Boedeker C."/>
            <person name="Pinto D."/>
            <person name="Vollmers J."/>
            <person name="Rivas-Marin E."/>
            <person name="Kohn T."/>
            <person name="Peeters S.H."/>
            <person name="Heuer A."/>
            <person name="Rast P."/>
            <person name="Oberbeckmann S."/>
            <person name="Bunk B."/>
            <person name="Jeske O."/>
            <person name="Meyerdierks A."/>
            <person name="Storesund J.E."/>
            <person name="Kallscheuer N."/>
            <person name="Luecker S."/>
            <person name="Lage O.M."/>
            <person name="Pohl T."/>
            <person name="Merkel B.J."/>
            <person name="Hornburger P."/>
            <person name="Mueller R.-W."/>
            <person name="Bruemmer F."/>
            <person name="Labrenz M."/>
            <person name="Spormann A.M."/>
            <person name="Op Den Camp H."/>
            <person name="Overmann J."/>
            <person name="Amann R."/>
            <person name="Jetten M.S.M."/>
            <person name="Mascher T."/>
            <person name="Medema M.H."/>
            <person name="Devos D.P."/>
            <person name="Kaster A.-K."/>
            <person name="Ovreas L."/>
            <person name="Rohde M."/>
            <person name="Galperin M.Y."/>
            <person name="Jogler C."/>
        </authorList>
    </citation>
    <scope>NUCLEOTIDE SEQUENCE [LARGE SCALE GENOMIC DNA]</scope>
    <source>
        <strain evidence="2 3">CA54</strain>
    </source>
</reference>
<dbReference type="AlphaFoldDB" id="A0A5C6BL11"/>
<dbReference type="GO" id="GO:0004252">
    <property type="term" value="F:serine-type endopeptidase activity"/>
    <property type="evidence" value="ECO:0007669"/>
    <property type="project" value="InterPro"/>
</dbReference>
<dbReference type="InterPro" id="IPR036390">
    <property type="entry name" value="WH_DNA-bd_sf"/>
</dbReference>
<dbReference type="Gene3D" id="1.10.10.10">
    <property type="entry name" value="Winged helix-like DNA-binding domain superfamily/Winged helix DNA-binding domain"/>
    <property type="match status" value="1"/>
</dbReference>
<gene>
    <name evidence="2" type="ORF">CA54_16590</name>
</gene>
<dbReference type="InterPro" id="IPR006199">
    <property type="entry name" value="LexA_DNA-bd_dom"/>
</dbReference>
<name>A0A5C6BL11_9PLAN</name>
<evidence type="ECO:0000259" key="1">
    <source>
        <dbReference type="Pfam" id="PF01726"/>
    </source>
</evidence>
<dbReference type="InterPro" id="IPR036388">
    <property type="entry name" value="WH-like_DNA-bd_sf"/>
</dbReference>